<keyword evidence="2 7" id="KW-0813">Transport</keyword>
<comment type="subcellular location">
    <subcellularLocation>
        <location evidence="1 7">Cell membrane</location>
        <topology evidence="1 7">Multi-pass membrane protein</topology>
    </subcellularLocation>
</comment>
<reference evidence="9 10" key="1">
    <citation type="submission" date="2019-04" db="EMBL/GenBank/DDBJ databases">
        <title>Cohnella sp. nov. isolated from preserved vegetables.</title>
        <authorList>
            <person name="Lin S.-Y."/>
            <person name="Hung M.-H."/>
            <person name="Young C.-C."/>
        </authorList>
    </citation>
    <scope>NUCLEOTIDE SEQUENCE [LARGE SCALE GENOMIC DNA]</scope>
    <source>
        <strain evidence="9 10">CC-MHH1044</strain>
    </source>
</reference>
<feature type="transmembrane region" description="Helical" evidence="7">
    <location>
        <begin position="184"/>
        <end position="209"/>
    </location>
</feature>
<feature type="transmembrane region" description="Helical" evidence="7">
    <location>
        <begin position="260"/>
        <end position="279"/>
    </location>
</feature>
<dbReference type="PANTHER" id="PTHR43744">
    <property type="entry name" value="ABC TRANSPORTER PERMEASE PROTEIN MG189-RELATED-RELATED"/>
    <property type="match status" value="1"/>
</dbReference>
<dbReference type="Gene3D" id="1.10.3720.10">
    <property type="entry name" value="MetI-like"/>
    <property type="match status" value="1"/>
</dbReference>
<keyword evidence="10" id="KW-1185">Reference proteome</keyword>
<evidence type="ECO:0000313" key="9">
    <source>
        <dbReference type="EMBL" id="THF83387.1"/>
    </source>
</evidence>
<feature type="transmembrane region" description="Helical" evidence="7">
    <location>
        <begin position="142"/>
        <end position="163"/>
    </location>
</feature>
<dbReference type="RefSeq" id="WP_136368543.1">
    <property type="nucleotide sequence ID" value="NZ_SSOB01000004.1"/>
</dbReference>
<evidence type="ECO:0000256" key="5">
    <source>
        <dbReference type="ARBA" id="ARBA00022989"/>
    </source>
</evidence>
<feature type="domain" description="ABC transmembrane type-1" evidence="8">
    <location>
        <begin position="75"/>
        <end position="279"/>
    </location>
</feature>
<feature type="transmembrane region" description="Helical" evidence="7">
    <location>
        <begin position="9"/>
        <end position="34"/>
    </location>
</feature>
<keyword evidence="3" id="KW-1003">Cell membrane</keyword>
<evidence type="ECO:0000259" key="8">
    <source>
        <dbReference type="PROSITE" id="PS50928"/>
    </source>
</evidence>
<dbReference type="InterPro" id="IPR035906">
    <property type="entry name" value="MetI-like_sf"/>
</dbReference>
<dbReference type="GO" id="GO:0005886">
    <property type="term" value="C:plasma membrane"/>
    <property type="evidence" value="ECO:0007669"/>
    <property type="project" value="UniProtKB-SubCell"/>
</dbReference>
<dbReference type="PROSITE" id="PS50928">
    <property type="entry name" value="ABC_TM1"/>
    <property type="match status" value="1"/>
</dbReference>
<evidence type="ECO:0000256" key="6">
    <source>
        <dbReference type="ARBA" id="ARBA00023136"/>
    </source>
</evidence>
<evidence type="ECO:0000256" key="2">
    <source>
        <dbReference type="ARBA" id="ARBA00022448"/>
    </source>
</evidence>
<comment type="caution">
    <text evidence="9">The sequence shown here is derived from an EMBL/GenBank/DDBJ whole genome shotgun (WGS) entry which is preliminary data.</text>
</comment>
<dbReference type="GO" id="GO:0055085">
    <property type="term" value="P:transmembrane transport"/>
    <property type="evidence" value="ECO:0007669"/>
    <property type="project" value="InterPro"/>
</dbReference>
<accession>A0A4S4C7T2</accession>
<keyword evidence="5 7" id="KW-1133">Transmembrane helix</keyword>
<dbReference type="SUPFAM" id="SSF161098">
    <property type="entry name" value="MetI-like"/>
    <property type="match status" value="1"/>
</dbReference>
<name>A0A4S4C7T2_9BACL</name>
<keyword evidence="6 7" id="KW-0472">Membrane</keyword>
<protein>
    <submittedName>
        <fullName evidence="9">Carbohydrate ABC transporter permease</fullName>
    </submittedName>
</protein>
<dbReference type="InterPro" id="IPR000515">
    <property type="entry name" value="MetI-like"/>
</dbReference>
<dbReference type="OrthoDB" id="9810086at2"/>
<dbReference type="Pfam" id="PF00528">
    <property type="entry name" value="BPD_transp_1"/>
    <property type="match status" value="1"/>
</dbReference>
<organism evidence="9 10">
    <name type="scientific">Cohnella fermenti</name>
    <dbReference type="NCBI Taxonomy" id="2565925"/>
    <lineage>
        <taxon>Bacteria</taxon>
        <taxon>Bacillati</taxon>
        <taxon>Bacillota</taxon>
        <taxon>Bacilli</taxon>
        <taxon>Bacillales</taxon>
        <taxon>Paenibacillaceae</taxon>
        <taxon>Cohnella</taxon>
    </lineage>
</organism>
<dbReference type="EMBL" id="SSOB01000004">
    <property type="protein sequence ID" value="THF83387.1"/>
    <property type="molecule type" value="Genomic_DNA"/>
</dbReference>
<keyword evidence="4 7" id="KW-0812">Transmembrane</keyword>
<dbReference type="CDD" id="cd06261">
    <property type="entry name" value="TM_PBP2"/>
    <property type="match status" value="1"/>
</dbReference>
<evidence type="ECO:0000256" key="4">
    <source>
        <dbReference type="ARBA" id="ARBA00022692"/>
    </source>
</evidence>
<feature type="transmembrane region" description="Helical" evidence="7">
    <location>
        <begin position="111"/>
        <end position="130"/>
    </location>
</feature>
<evidence type="ECO:0000256" key="3">
    <source>
        <dbReference type="ARBA" id="ARBA00022475"/>
    </source>
</evidence>
<dbReference type="PANTHER" id="PTHR43744:SF9">
    <property type="entry name" value="POLYGALACTURONAN_RHAMNOGALACTURONAN TRANSPORT SYSTEM PERMEASE PROTEIN YTCP"/>
    <property type="match status" value="1"/>
</dbReference>
<dbReference type="AlphaFoldDB" id="A0A4S4C7T2"/>
<feature type="transmembrane region" description="Helical" evidence="7">
    <location>
        <begin position="71"/>
        <end position="99"/>
    </location>
</feature>
<dbReference type="Proteomes" id="UP000310636">
    <property type="component" value="Unassembled WGS sequence"/>
</dbReference>
<sequence length="294" mass="32930">MLTYTKDRLLFNVLGYTFLGLLCLLCLVPLLLVVSGSLSGEEQLVRNGFRLLPQKLSLDGYRMVFKAPGDIVRAFGVSLLVLVAGTSLGAFLTAMTSYVIGRKDFKYRNYFSFYIYFTSVFSGGLVPWYLLMVNYYHMKDSVLALIVPLLMNVFYILVMKSFFASIPEAIIESGKIDGAGELRIFLTLMLPIAKPGLATIALFIGLGYWNDWANAMLFIRDPNLVPLQYYLYNLMNKTEMLNNLAGKTGMPIPDIPKETFKLAMTVIVIAPVFFVYPFLQRFIVSGVTIGSVKG</sequence>
<comment type="similarity">
    <text evidence="7">Belongs to the binding-protein-dependent transport system permease family.</text>
</comment>
<evidence type="ECO:0000256" key="7">
    <source>
        <dbReference type="RuleBase" id="RU363032"/>
    </source>
</evidence>
<gene>
    <name evidence="9" type="ORF">E6C55_04235</name>
</gene>
<evidence type="ECO:0000313" key="10">
    <source>
        <dbReference type="Proteomes" id="UP000310636"/>
    </source>
</evidence>
<proteinExistence type="inferred from homology"/>
<evidence type="ECO:0000256" key="1">
    <source>
        <dbReference type="ARBA" id="ARBA00004651"/>
    </source>
</evidence>